<dbReference type="GO" id="GO:0009408">
    <property type="term" value="P:response to heat"/>
    <property type="evidence" value="ECO:0000318"/>
    <property type="project" value="GO_Central"/>
</dbReference>
<dbReference type="InterPro" id="IPR002068">
    <property type="entry name" value="A-crystallin/Hsp20_dom"/>
</dbReference>
<proteinExistence type="inferred from homology"/>
<dbReference type="GO" id="GO:0051082">
    <property type="term" value="F:unfolded protein binding"/>
    <property type="evidence" value="ECO:0000318"/>
    <property type="project" value="GO_Central"/>
</dbReference>
<keyword evidence="1" id="KW-0346">Stress response</keyword>
<dbReference type="PANTHER" id="PTHR11527">
    <property type="entry name" value="HEAT-SHOCK PROTEIN 20 FAMILY MEMBER"/>
    <property type="match status" value="1"/>
</dbReference>
<dbReference type="GO" id="GO:0006457">
    <property type="term" value="P:protein folding"/>
    <property type="evidence" value="ECO:0000318"/>
    <property type="project" value="GO_Central"/>
</dbReference>
<dbReference type="Proteomes" id="UP000008311">
    <property type="component" value="Unassembled WGS sequence"/>
</dbReference>
<dbReference type="STRING" id="3988.B9RE65"/>
<dbReference type="GO" id="GO:0051259">
    <property type="term" value="P:protein complex oligomerization"/>
    <property type="evidence" value="ECO:0000318"/>
    <property type="project" value="GO_Central"/>
</dbReference>
<evidence type="ECO:0000256" key="2">
    <source>
        <dbReference type="PROSITE-ProRule" id="PRU00285"/>
    </source>
</evidence>
<dbReference type="Pfam" id="PF00011">
    <property type="entry name" value="HSP20"/>
    <property type="match status" value="1"/>
</dbReference>
<dbReference type="PROSITE" id="PS01031">
    <property type="entry name" value="SHSP"/>
    <property type="match status" value="1"/>
</dbReference>
<name>B9RE65_RICCO</name>
<dbReference type="InParanoid" id="B9RE65"/>
<sequence>MQNIIVPVSNNQRGSSNSSLDLWDPELYWDDLFQNFPIFPSMISTTYDHNFPSFGGGIETHVNWKETRRAHVFRAVFNSEEDVLVHIDDENMLEISTENGKFMSKFKLPENAKRDEVKACMLNGVLTVTIPKEGIRNPNVRSIEISGSG</sequence>
<dbReference type="eggNOG" id="KOG0710">
    <property type="taxonomic scope" value="Eukaryota"/>
</dbReference>
<dbReference type="OMA" id="QICTGDN"/>
<protein>
    <submittedName>
        <fullName evidence="5">Heat-shock protein, putative</fullName>
    </submittedName>
</protein>
<dbReference type="InterPro" id="IPR008978">
    <property type="entry name" value="HSP20-like_chaperone"/>
</dbReference>
<comment type="similarity">
    <text evidence="2 3">Belongs to the small heat shock protein (HSP20) family.</text>
</comment>
<evidence type="ECO:0000313" key="5">
    <source>
        <dbReference type="EMBL" id="EEF50673.1"/>
    </source>
</evidence>
<dbReference type="AlphaFoldDB" id="B9RE65"/>
<evidence type="ECO:0000259" key="4">
    <source>
        <dbReference type="PROSITE" id="PS01031"/>
    </source>
</evidence>
<dbReference type="InterPro" id="IPR031107">
    <property type="entry name" value="Small_HSP"/>
</dbReference>
<dbReference type="EMBL" id="EQ973775">
    <property type="protein sequence ID" value="EEF50673.1"/>
    <property type="molecule type" value="Genomic_DNA"/>
</dbReference>
<dbReference type="KEGG" id="rcu:8289172"/>
<evidence type="ECO:0000256" key="3">
    <source>
        <dbReference type="RuleBase" id="RU003616"/>
    </source>
</evidence>
<reference evidence="6" key="1">
    <citation type="journal article" date="2010" name="Nat. Biotechnol.">
        <title>Draft genome sequence of the oilseed species Ricinus communis.</title>
        <authorList>
            <person name="Chan A.P."/>
            <person name="Crabtree J."/>
            <person name="Zhao Q."/>
            <person name="Lorenzi H."/>
            <person name="Orvis J."/>
            <person name="Puiu D."/>
            <person name="Melake-Berhan A."/>
            <person name="Jones K.M."/>
            <person name="Redman J."/>
            <person name="Chen G."/>
            <person name="Cahoon E.B."/>
            <person name="Gedil M."/>
            <person name="Stanke M."/>
            <person name="Haas B.J."/>
            <person name="Wortman J.R."/>
            <person name="Fraser-Liggett C.M."/>
            <person name="Ravel J."/>
            <person name="Rabinowicz P.D."/>
        </authorList>
    </citation>
    <scope>NUCLEOTIDE SEQUENCE [LARGE SCALE GENOMIC DNA]</scope>
    <source>
        <strain evidence="6">cv. Hale</strain>
    </source>
</reference>
<keyword evidence="6" id="KW-1185">Reference proteome</keyword>
<feature type="domain" description="SHSP" evidence="4">
    <location>
        <begin position="1"/>
        <end position="148"/>
    </location>
</feature>
<organism evidence="5 6">
    <name type="scientific">Ricinus communis</name>
    <name type="common">Castor bean</name>
    <dbReference type="NCBI Taxonomy" id="3988"/>
    <lineage>
        <taxon>Eukaryota</taxon>
        <taxon>Viridiplantae</taxon>
        <taxon>Streptophyta</taxon>
        <taxon>Embryophyta</taxon>
        <taxon>Tracheophyta</taxon>
        <taxon>Spermatophyta</taxon>
        <taxon>Magnoliopsida</taxon>
        <taxon>eudicotyledons</taxon>
        <taxon>Gunneridae</taxon>
        <taxon>Pentapetalae</taxon>
        <taxon>rosids</taxon>
        <taxon>fabids</taxon>
        <taxon>Malpighiales</taxon>
        <taxon>Euphorbiaceae</taxon>
        <taxon>Acalyphoideae</taxon>
        <taxon>Acalypheae</taxon>
        <taxon>Ricinus</taxon>
    </lineage>
</organism>
<gene>
    <name evidence="5" type="ORF">RCOM_1618750</name>
</gene>
<evidence type="ECO:0000256" key="1">
    <source>
        <dbReference type="ARBA" id="ARBA00023016"/>
    </source>
</evidence>
<dbReference type="GO" id="GO:0009651">
    <property type="term" value="P:response to salt stress"/>
    <property type="evidence" value="ECO:0000318"/>
    <property type="project" value="GO_Central"/>
</dbReference>
<dbReference type="OrthoDB" id="1431247at2759"/>
<accession>B9RE65</accession>
<dbReference type="Gene3D" id="2.60.40.790">
    <property type="match status" value="1"/>
</dbReference>
<dbReference type="SUPFAM" id="SSF49764">
    <property type="entry name" value="HSP20-like chaperones"/>
    <property type="match status" value="1"/>
</dbReference>
<evidence type="ECO:0000313" key="6">
    <source>
        <dbReference type="Proteomes" id="UP000008311"/>
    </source>
</evidence>
<dbReference type="GO" id="GO:0042542">
    <property type="term" value="P:response to hydrogen peroxide"/>
    <property type="evidence" value="ECO:0000318"/>
    <property type="project" value="GO_Central"/>
</dbReference>